<protein>
    <submittedName>
        <fullName evidence="5">Ribose-5-phosphate isomerase</fullName>
    </submittedName>
</protein>
<dbReference type="InterPro" id="IPR004785">
    <property type="entry name" value="RpiB"/>
</dbReference>
<evidence type="ECO:0000313" key="5">
    <source>
        <dbReference type="EMBL" id="AWB09784.1"/>
    </source>
</evidence>
<name>A0A2R4VZA3_THEAF</name>
<dbReference type="Pfam" id="PF02502">
    <property type="entry name" value="LacAB_rpiB"/>
    <property type="match status" value="1"/>
</dbReference>
<dbReference type="Gene3D" id="3.40.1400.10">
    <property type="entry name" value="Sugar-phosphate isomerase, RpiB/LacA/LacB"/>
    <property type="match status" value="1"/>
</dbReference>
<dbReference type="NCBIfam" id="NF004051">
    <property type="entry name" value="PRK05571.1"/>
    <property type="match status" value="1"/>
</dbReference>
<feature type="binding site" evidence="4">
    <location>
        <begin position="66"/>
        <end position="70"/>
    </location>
    <ligand>
        <name>D-ribulose 5-phosphate</name>
        <dbReference type="ChEBI" id="CHEBI:58121"/>
    </ligand>
</feature>
<accession>A0A2R4VZA3</accession>
<dbReference type="Proteomes" id="UP000244792">
    <property type="component" value="Chromosome"/>
</dbReference>
<dbReference type="NCBIfam" id="TIGR00689">
    <property type="entry name" value="rpiB_lacA_lacB"/>
    <property type="match status" value="1"/>
</dbReference>
<dbReference type="InterPro" id="IPR003500">
    <property type="entry name" value="RpiB_LacA_LacB"/>
</dbReference>
<dbReference type="GO" id="GO:0005975">
    <property type="term" value="P:carbohydrate metabolic process"/>
    <property type="evidence" value="ECO:0007669"/>
    <property type="project" value="InterPro"/>
</dbReference>
<evidence type="ECO:0000256" key="3">
    <source>
        <dbReference type="PIRSR" id="PIRSR005384-1"/>
    </source>
</evidence>
<dbReference type="KEGG" id="taci:TDSAC_0408"/>
<keyword evidence="2 5" id="KW-0413">Isomerase</keyword>
<dbReference type="InterPro" id="IPR036569">
    <property type="entry name" value="RpiB_LacA_LacB_sf"/>
</dbReference>
<dbReference type="PANTHER" id="PTHR30345:SF0">
    <property type="entry name" value="DNA DAMAGE-REPAIR_TOLERATION PROTEIN DRT102"/>
    <property type="match status" value="1"/>
</dbReference>
<dbReference type="EMBL" id="CP020921">
    <property type="protein sequence ID" value="AWB09784.1"/>
    <property type="molecule type" value="Genomic_DNA"/>
</dbReference>
<dbReference type="AlphaFoldDB" id="A0A2R4VZA3"/>
<feature type="binding site" evidence="4">
    <location>
        <position position="99"/>
    </location>
    <ligand>
        <name>D-ribulose 5-phosphate</name>
        <dbReference type="ChEBI" id="CHEBI:58121"/>
    </ligand>
</feature>
<dbReference type="SUPFAM" id="SSF89623">
    <property type="entry name" value="Ribose/Galactose isomerase RpiB/AlsB"/>
    <property type="match status" value="1"/>
</dbReference>
<dbReference type="GO" id="GO:0016861">
    <property type="term" value="F:intramolecular oxidoreductase activity, interconverting aldoses and ketoses"/>
    <property type="evidence" value="ECO:0007669"/>
    <property type="project" value="UniProtKB-ARBA"/>
</dbReference>
<feature type="binding site" evidence="4">
    <location>
        <position position="109"/>
    </location>
    <ligand>
        <name>D-ribulose 5-phosphate</name>
        <dbReference type="ChEBI" id="CHEBI:58121"/>
    </ligand>
</feature>
<feature type="binding site" evidence="4">
    <location>
        <position position="136"/>
    </location>
    <ligand>
        <name>D-ribulose 5-phosphate</name>
        <dbReference type="ChEBI" id="CHEBI:58121"/>
    </ligand>
</feature>
<reference evidence="5 6" key="1">
    <citation type="submission" date="2017-04" db="EMBL/GenBank/DDBJ databases">
        <title>Genomic insights into metabolism of Thermodesulfobium acidiphilum.</title>
        <authorList>
            <person name="Toshchakov S.V."/>
            <person name="Frolov E.N."/>
            <person name="Kublanov I.V."/>
            <person name="Samarov N.I."/>
            <person name="Novikov A."/>
            <person name="Lebedinsky A.V."/>
            <person name="Bonch-Osmolovskaya E.A."/>
            <person name="Chernyh N.A."/>
        </authorList>
    </citation>
    <scope>NUCLEOTIDE SEQUENCE [LARGE SCALE GENOMIC DNA]</scope>
    <source>
        <strain evidence="5 6">3127-1</strain>
    </source>
</reference>
<comment type="similarity">
    <text evidence="1">Belongs to the LacAB/RpiB family.</text>
</comment>
<gene>
    <name evidence="5" type="ORF">TDSAC_0408</name>
</gene>
<sequence>MKISIATDHGAFELKNKIKDYLISKGYEVTDFGCFSNESVDYPPIIAKAARAVSIGKCERGIVLCGSGIGASIVANKIKGIRCALVYAPELARLSREHNNANMIALGGRFTDFDTAKELVDIFLTTEFQGGRHLRRVEQIMDLEKFL</sequence>
<evidence type="ECO:0000256" key="1">
    <source>
        <dbReference type="ARBA" id="ARBA00008754"/>
    </source>
</evidence>
<evidence type="ECO:0000256" key="4">
    <source>
        <dbReference type="PIRSR" id="PIRSR005384-2"/>
    </source>
</evidence>
<feature type="active site" description="Proton acceptor" evidence="3">
    <location>
        <position position="65"/>
    </location>
</feature>
<feature type="binding site" evidence="4">
    <location>
        <begin position="8"/>
        <end position="9"/>
    </location>
    <ligand>
        <name>D-ribulose 5-phosphate</name>
        <dbReference type="ChEBI" id="CHEBI:58121"/>
    </ligand>
</feature>
<evidence type="ECO:0000256" key="2">
    <source>
        <dbReference type="ARBA" id="ARBA00023235"/>
    </source>
</evidence>
<evidence type="ECO:0000313" key="6">
    <source>
        <dbReference type="Proteomes" id="UP000244792"/>
    </source>
</evidence>
<keyword evidence="6" id="KW-1185">Reference proteome</keyword>
<dbReference type="OrthoDB" id="1778624at2"/>
<proteinExistence type="inferred from homology"/>
<dbReference type="RefSeq" id="WP_108308561.1">
    <property type="nucleotide sequence ID" value="NZ_CP020921.1"/>
</dbReference>
<feature type="active site" description="Proton donor" evidence="3">
    <location>
        <position position="98"/>
    </location>
</feature>
<dbReference type="PIRSF" id="PIRSF005384">
    <property type="entry name" value="RpiB_LacA_B"/>
    <property type="match status" value="1"/>
</dbReference>
<dbReference type="NCBIfam" id="TIGR01120">
    <property type="entry name" value="rpiB"/>
    <property type="match status" value="1"/>
</dbReference>
<feature type="binding site" evidence="4">
    <location>
        <position position="132"/>
    </location>
    <ligand>
        <name>D-ribulose 5-phosphate</name>
        <dbReference type="ChEBI" id="CHEBI:58121"/>
    </ligand>
</feature>
<dbReference type="PANTHER" id="PTHR30345">
    <property type="entry name" value="RIBOSE-5-PHOSPHATE ISOMERASE B"/>
    <property type="match status" value="1"/>
</dbReference>
<organism evidence="5 6">
    <name type="scientific">Thermodesulfobium acidiphilum</name>
    <dbReference type="NCBI Taxonomy" id="1794699"/>
    <lineage>
        <taxon>Bacteria</taxon>
        <taxon>Pseudomonadati</taxon>
        <taxon>Thermodesulfobiota</taxon>
        <taxon>Thermodesulfobiia</taxon>
        <taxon>Thermodesulfobiales</taxon>
        <taxon>Thermodesulfobiaceae</taxon>
        <taxon>Thermodesulfobium</taxon>
    </lineage>
</organism>